<dbReference type="EMBL" id="CP011509">
    <property type="protein sequence ID" value="AKJ04501.1"/>
    <property type="molecule type" value="Genomic_DNA"/>
</dbReference>
<gene>
    <name evidence="2" type="ORF">AA314_06127</name>
    <name evidence="3" type="ORF">ATI61_101413</name>
</gene>
<dbReference type="RefSeq" id="WP_047858303.1">
    <property type="nucleotide sequence ID" value="NZ_CP011509.1"/>
</dbReference>
<feature type="transmembrane region" description="Helical" evidence="1">
    <location>
        <begin position="12"/>
        <end position="34"/>
    </location>
</feature>
<keyword evidence="1" id="KW-0812">Transmembrane</keyword>
<evidence type="ECO:0000256" key="1">
    <source>
        <dbReference type="SAM" id="Phobius"/>
    </source>
</evidence>
<feature type="transmembrane region" description="Helical" evidence="1">
    <location>
        <begin position="54"/>
        <end position="74"/>
    </location>
</feature>
<accession>A0AAC8THF9</accession>
<dbReference type="KEGG" id="age:AA314_06127"/>
<evidence type="ECO:0000313" key="2">
    <source>
        <dbReference type="EMBL" id="AKJ04501.1"/>
    </source>
</evidence>
<organism evidence="2 4">
    <name type="scientific">Archangium gephyra</name>
    <dbReference type="NCBI Taxonomy" id="48"/>
    <lineage>
        <taxon>Bacteria</taxon>
        <taxon>Pseudomonadati</taxon>
        <taxon>Myxococcota</taxon>
        <taxon>Myxococcia</taxon>
        <taxon>Myxococcales</taxon>
        <taxon>Cystobacterineae</taxon>
        <taxon>Archangiaceae</taxon>
        <taxon>Archangium</taxon>
    </lineage>
</organism>
<dbReference type="Proteomes" id="UP000035579">
    <property type="component" value="Chromosome"/>
</dbReference>
<reference evidence="2 4" key="1">
    <citation type="submission" date="2015-05" db="EMBL/GenBank/DDBJ databases">
        <title>Genome assembly of Archangium gephyra DSM 2261.</title>
        <authorList>
            <person name="Sharma G."/>
            <person name="Subramanian S."/>
        </authorList>
    </citation>
    <scope>NUCLEOTIDE SEQUENCE [LARGE SCALE GENOMIC DNA]</scope>
    <source>
        <strain evidence="2 4">DSM 2261</strain>
    </source>
</reference>
<keyword evidence="1" id="KW-1133">Transmembrane helix</keyword>
<feature type="transmembrane region" description="Helical" evidence="1">
    <location>
        <begin position="133"/>
        <end position="153"/>
    </location>
</feature>
<proteinExistence type="predicted"/>
<evidence type="ECO:0008006" key="6">
    <source>
        <dbReference type="Google" id="ProtNLM"/>
    </source>
</evidence>
<dbReference type="AlphaFoldDB" id="A0AAC8THF9"/>
<keyword evidence="1" id="KW-0472">Membrane</keyword>
<protein>
    <recommendedName>
        <fullName evidence="6">Protoporphyrinogen IX oxidase</fullName>
    </recommendedName>
</protein>
<dbReference type="EMBL" id="QUMU01000001">
    <property type="protein sequence ID" value="REG37429.1"/>
    <property type="molecule type" value="Genomic_DNA"/>
</dbReference>
<dbReference type="Proteomes" id="UP000256345">
    <property type="component" value="Unassembled WGS sequence"/>
</dbReference>
<reference evidence="3 5" key="2">
    <citation type="submission" date="2018-08" db="EMBL/GenBank/DDBJ databases">
        <title>Genomic Encyclopedia of Archaeal and Bacterial Type Strains, Phase II (KMG-II): from individual species to whole genera.</title>
        <authorList>
            <person name="Goeker M."/>
        </authorList>
    </citation>
    <scope>NUCLEOTIDE SEQUENCE [LARGE SCALE GENOMIC DNA]</scope>
    <source>
        <strain evidence="3 5">DSM 2261</strain>
    </source>
</reference>
<evidence type="ECO:0000313" key="4">
    <source>
        <dbReference type="Proteomes" id="UP000035579"/>
    </source>
</evidence>
<sequence>MTMTPRLRKFVLTAHVTFSVGWLGAVIAYLALAVTGLTGQDALKVRAVYLSMELIGRFVLVPCSLAALLTGLVQSLGTEWGLFRHYWIQVKFLLTLVGTLVLWVHMRAVSRMAGIAAETEWLMADSGMLRLQLVVHAAGGLLVLLIATVLSVYKPWGRTPHGLRQQSAPRP</sequence>
<evidence type="ECO:0000313" key="5">
    <source>
        <dbReference type="Proteomes" id="UP000256345"/>
    </source>
</evidence>
<feature type="transmembrane region" description="Helical" evidence="1">
    <location>
        <begin position="86"/>
        <end position="104"/>
    </location>
</feature>
<evidence type="ECO:0000313" key="3">
    <source>
        <dbReference type="EMBL" id="REG37429.1"/>
    </source>
</evidence>
<keyword evidence="5" id="KW-1185">Reference proteome</keyword>
<name>A0AAC8THF9_9BACT</name>